<comment type="caution">
    <text evidence="2">The sequence shown here is derived from an EMBL/GenBank/DDBJ whole genome shotgun (WGS) entry which is preliminary data.</text>
</comment>
<dbReference type="RefSeq" id="WP_064504925.1">
    <property type="nucleotide sequence ID" value="NZ_FOXX01000001.1"/>
</dbReference>
<sequence>MYESIRHELLVMRDELKRSLYRNTASTNPQVRQYIQDDLDDVERALLKLEIGVFGVDESTGAQIPYHKLSALPTARTEEEIIYH</sequence>
<evidence type="ECO:0000256" key="1">
    <source>
        <dbReference type="PROSITE-ProRule" id="PRU00510"/>
    </source>
</evidence>
<dbReference type="Proteomes" id="UP000182762">
    <property type="component" value="Unassembled WGS sequence"/>
</dbReference>
<evidence type="ECO:0000313" key="3">
    <source>
        <dbReference type="Proteomes" id="UP000182762"/>
    </source>
</evidence>
<dbReference type="EMBL" id="FOXX01000001">
    <property type="protein sequence ID" value="SFQ10367.1"/>
    <property type="molecule type" value="Genomic_DNA"/>
</dbReference>
<dbReference type="PROSITE" id="PS51128">
    <property type="entry name" value="ZF_DKSA_2"/>
    <property type="match status" value="1"/>
</dbReference>
<protein>
    <recommendedName>
        <fullName evidence="4">DksA C4-type domain-containing protein</fullName>
    </recommendedName>
</protein>
<accession>A0A1I5VSW4</accession>
<feature type="zinc finger region" description="dksA C4-type" evidence="1">
    <location>
        <begin position="57"/>
        <end position="81"/>
    </location>
</feature>
<gene>
    <name evidence="2" type="ORF">SAMN02745910_00237</name>
</gene>
<dbReference type="GeneID" id="93709013"/>
<evidence type="ECO:0008006" key="4">
    <source>
        <dbReference type="Google" id="ProtNLM"/>
    </source>
</evidence>
<organism evidence="2 3">
    <name type="scientific">Priestia endophytica DSM 13796</name>
    <dbReference type="NCBI Taxonomy" id="1121089"/>
    <lineage>
        <taxon>Bacteria</taxon>
        <taxon>Bacillati</taxon>
        <taxon>Bacillota</taxon>
        <taxon>Bacilli</taxon>
        <taxon>Bacillales</taxon>
        <taxon>Bacillaceae</taxon>
        <taxon>Priestia</taxon>
    </lineage>
</organism>
<name>A0A1I5VSW4_9BACI</name>
<dbReference type="Gene3D" id="1.20.120.910">
    <property type="entry name" value="DksA, coiled-coil domain"/>
    <property type="match status" value="1"/>
</dbReference>
<keyword evidence="3" id="KW-1185">Reference proteome</keyword>
<evidence type="ECO:0000313" key="2">
    <source>
        <dbReference type="EMBL" id="SFQ10367.1"/>
    </source>
</evidence>
<proteinExistence type="predicted"/>
<reference evidence="2 3" key="1">
    <citation type="submission" date="2016-10" db="EMBL/GenBank/DDBJ databases">
        <authorList>
            <person name="Varghese N."/>
            <person name="Submissions S."/>
        </authorList>
    </citation>
    <scope>NUCLEOTIDE SEQUENCE [LARGE SCALE GENOMIC DNA]</scope>
    <source>
        <strain evidence="2 3">DSM 13796</strain>
    </source>
</reference>